<accession>A0A1U9URJ6</accession>
<dbReference type="KEGG" id="cuh:BJN34_14340"/>
<evidence type="ECO:0000313" key="2">
    <source>
        <dbReference type="EMBL" id="AQV95057.1"/>
    </source>
</evidence>
<gene>
    <name evidence="2" type="ORF">BJN34_14340</name>
</gene>
<dbReference type="EMBL" id="CP017757">
    <property type="protein sequence ID" value="AQV95057.1"/>
    <property type="molecule type" value="Genomic_DNA"/>
</dbReference>
<dbReference type="Proteomes" id="UP000189627">
    <property type="component" value="Chromosome 1"/>
</dbReference>
<dbReference type="RefSeq" id="WP_078197209.1">
    <property type="nucleotide sequence ID" value="NZ_CP017757.2"/>
</dbReference>
<feature type="chain" id="PRO_5013160515" evidence="1">
    <location>
        <begin position="20"/>
        <end position="65"/>
    </location>
</feature>
<dbReference type="AlphaFoldDB" id="A0A1U9URJ6"/>
<sequence>MKKLILLAVVVAGATAAWAQATIWDVYCVNEQGVVFSSNDKDQGLKWGQSHVLNTAHSTRVQKRQ</sequence>
<evidence type="ECO:0000313" key="3">
    <source>
        <dbReference type="Proteomes" id="UP000189627"/>
    </source>
</evidence>
<keyword evidence="1" id="KW-0732">Signal</keyword>
<feature type="signal peptide" evidence="1">
    <location>
        <begin position="1"/>
        <end position="19"/>
    </location>
</feature>
<reference evidence="3" key="1">
    <citation type="submission" date="2017-02" db="EMBL/GenBank/DDBJ databases">
        <title>Complete genome sequence of Cupriavidus necator strain NH9, a 3-chlorobenzoate degrader.</title>
        <authorList>
            <person name="Moriuchi R."/>
            <person name="Dohra H."/>
            <person name="Ogawa N."/>
        </authorList>
    </citation>
    <scope>NUCLEOTIDE SEQUENCE [LARGE SCALE GENOMIC DNA]</scope>
    <source>
        <strain evidence="3">NH9</strain>
    </source>
</reference>
<evidence type="ECO:0000256" key="1">
    <source>
        <dbReference type="SAM" id="SignalP"/>
    </source>
</evidence>
<protein>
    <submittedName>
        <fullName evidence="2">Uncharacterized protein</fullName>
    </submittedName>
</protein>
<name>A0A1U9URJ6_CUPNE</name>
<proteinExistence type="predicted"/>
<organism evidence="2 3">
    <name type="scientific">Cupriavidus necator</name>
    <name type="common">Alcaligenes eutrophus</name>
    <name type="synonym">Ralstonia eutropha</name>
    <dbReference type="NCBI Taxonomy" id="106590"/>
    <lineage>
        <taxon>Bacteria</taxon>
        <taxon>Pseudomonadati</taxon>
        <taxon>Pseudomonadota</taxon>
        <taxon>Betaproteobacteria</taxon>
        <taxon>Burkholderiales</taxon>
        <taxon>Burkholderiaceae</taxon>
        <taxon>Cupriavidus</taxon>
    </lineage>
</organism>